<dbReference type="SUPFAM" id="SSF51182">
    <property type="entry name" value="RmlC-like cupins"/>
    <property type="match status" value="1"/>
</dbReference>
<protein>
    <submittedName>
        <fullName evidence="1">Cupin</fullName>
    </submittedName>
</protein>
<organism evidence="1 2">
    <name type="scientific">Sinomonas terrae</name>
    <dbReference type="NCBI Taxonomy" id="2908838"/>
    <lineage>
        <taxon>Bacteria</taxon>
        <taxon>Bacillati</taxon>
        <taxon>Actinomycetota</taxon>
        <taxon>Actinomycetes</taxon>
        <taxon>Micrococcales</taxon>
        <taxon>Micrococcaceae</taxon>
        <taxon>Sinomonas</taxon>
    </lineage>
</organism>
<dbReference type="EMBL" id="JAKZBV010000001">
    <property type="protein sequence ID" value="MCH6470610.1"/>
    <property type="molecule type" value="Genomic_DNA"/>
</dbReference>
<gene>
    <name evidence="1" type="ORF">L0M17_11600</name>
</gene>
<dbReference type="PANTHER" id="PTHR37694:SF1">
    <property type="entry name" value="SLR8022 PROTEIN"/>
    <property type="match status" value="1"/>
</dbReference>
<evidence type="ECO:0000313" key="1">
    <source>
        <dbReference type="EMBL" id="MCH6470610.1"/>
    </source>
</evidence>
<dbReference type="Gene3D" id="2.60.120.10">
    <property type="entry name" value="Jelly Rolls"/>
    <property type="match status" value="1"/>
</dbReference>
<dbReference type="RefSeq" id="WP_241054112.1">
    <property type="nucleotide sequence ID" value="NZ_JAKZBV010000001.1"/>
</dbReference>
<proteinExistence type="predicted"/>
<evidence type="ECO:0000313" key="2">
    <source>
        <dbReference type="Proteomes" id="UP001202922"/>
    </source>
</evidence>
<dbReference type="Proteomes" id="UP001202922">
    <property type="component" value="Unassembled WGS sequence"/>
</dbReference>
<dbReference type="InterPro" id="IPR011051">
    <property type="entry name" value="RmlC_Cupin_sf"/>
</dbReference>
<sequence length="108" mass="11408">MAELINVAAAAELELDRARMSPHGRSARALLHDGRLRHTLIALLDEQALGDHTKPEAATLHVLSGSVLVRADEGETRVEEGQLIALPGPRHDVVALGDAVVILSTIAG</sequence>
<accession>A0ABS9U201</accession>
<name>A0ABS9U201_9MICC</name>
<keyword evidence="2" id="KW-1185">Reference proteome</keyword>
<dbReference type="PANTHER" id="PTHR37694">
    <property type="entry name" value="SLR8022 PROTEIN"/>
    <property type="match status" value="1"/>
</dbReference>
<dbReference type="InterPro" id="IPR014710">
    <property type="entry name" value="RmlC-like_jellyroll"/>
</dbReference>
<comment type="caution">
    <text evidence="1">The sequence shown here is derived from an EMBL/GenBank/DDBJ whole genome shotgun (WGS) entry which is preliminary data.</text>
</comment>
<reference evidence="1 2" key="1">
    <citation type="submission" date="2022-03" db="EMBL/GenBank/DDBJ databases">
        <title>Sinomonas sp. isolated from a soil.</title>
        <authorList>
            <person name="Han J."/>
            <person name="Kim D.-U."/>
        </authorList>
    </citation>
    <scope>NUCLEOTIDE SEQUENCE [LARGE SCALE GENOMIC DNA]</scope>
    <source>
        <strain evidence="1 2">5-5</strain>
    </source>
</reference>